<dbReference type="AlphaFoldDB" id="W4KJB9"/>
<evidence type="ECO:0000313" key="2">
    <source>
        <dbReference type="Proteomes" id="UP000030671"/>
    </source>
</evidence>
<organism evidence="1 2">
    <name type="scientific">Heterobasidion irregulare (strain TC 32-1)</name>
    <dbReference type="NCBI Taxonomy" id="747525"/>
    <lineage>
        <taxon>Eukaryota</taxon>
        <taxon>Fungi</taxon>
        <taxon>Dikarya</taxon>
        <taxon>Basidiomycota</taxon>
        <taxon>Agaricomycotina</taxon>
        <taxon>Agaricomycetes</taxon>
        <taxon>Russulales</taxon>
        <taxon>Bondarzewiaceae</taxon>
        <taxon>Heterobasidion</taxon>
        <taxon>Heterobasidion annosum species complex</taxon>
    </lineage>
</organism>
<accession>W4KJB9</accession>
<proteinExistence type="predicted"/>
<dbReference type="KEGG" id="hir:HETIRDRAFT_407673"/>
<dbReference type="InParanoid" id="W4KJB9"/>
<protein>
    <submittedName>
        <fullName evidence="1">Uncharacterized protein</fullName>
    </submittedName>
</protein>
<reference evidence="1 2" key="1">
    <citation type="journal article" date="2012" name="New Phytol.">
        <title>Insight into trade-off between wood decay and parasitism from the genome of a fungal forest pathogen.</title>
        <authorList>
            <person name="Olson A."/>
            <person name="Aerts A."/>
            <person name="Asiegbu F."/>
            <person name="Belbahri L."/>
            <person name="Bouzid O."/>
            <person name="Broberg A."/>
            <person name="Canback B."/>
            <person name="Coutinho P.M."/>
            <person name="Cullen D."/>
            <person name="Dalman K."/>
            <person name="Deflorio G."/>
            <person name="van Diepen L.T."/>
            <person name="Dunand C."/>
            <person name="Duplessis S."/>
            <person name="Durling M."/>
            <person name="Gonthier P."/>
            <person name="Grimwood J."/>
            <person name="Fossdal C.G."/>
            <person name="Hansson D."/>
            <person name="Henrissat B."/>
            <person name="Hietala A."/>
            <person name="Himmelstrand K."/>
            <person name="Hoffmeister D."/>
            <person name="Hogberg N."/>
            <person name="James T.Y."/>
            <person name="Karlsson M."/>
            <person name="Kohler A."/>
            <person name="Kues U."/>
            <person name="Lee Y.H."/>
            <person name="Lin Y.C."/>
            <person name="Lind M."/>
            <person name="Lindquist E."/>
            <person name="Lombard V."/>
            <person name="Lucas S."/>
            <person name="Lunden K."/>
            <person name="Morin E."/>
            <person name="Murat C."/>
            <person name="Park J."/>
            <person name="Raffaello T."/>
            <person name="Rouze P."/>
            <person name="Salamov A."/>
            <person name="Schmutz J."/>
            <person name="Solheim H."/>
            <person name="Stahlberg J."/>
            <person name="Velez H."/>
            <person name="de Vries R.P."/>
            <person name="Wiebenga A."/>
            <person name="Woodward S."/>
            <person name="Yakovlev I."/>
            <person name="Garbelotto M."/>
            <person name="Martin F."/>
            <person name="Grigoriev I.V."/>
            <person name="Stenlid J."/>
        </authorList>
    </citation>
    <scope>NUCLEOTIDE SEQUENCE [LARGE SCALE GENOMIC DNA]</scope>
    <source>
        <strain evidence="1 2">TC 32-1</strain>
    </source>
</reference>
<gene>
    <name evidence="1" type="ORF">HETIRDRAFT_407673</name>
</gene>
<dbReference type="EMBL" id="KI925455">
    <property type="protein sequence ID" value="ETW85779.1"/>
    <property type="molecule type" value="Genomic_DNA"/>
</dbReference>
<dbReference type="HOGENOM" id="CLU_2527723_0_0_1"/>
<dbReference type="RefSeq" id="XP_009542603.1">
    <property type="nucleotide sequence ID" value="XM_009544308.1"/>
</dbReference>
<sequence>MTLAYVPRRVRRVRRALRLPSEVRSARTAVRAWTCVLPRGWRRIAGGNTRLTDNSVHTTAPDRRIASREWTVVFTCDRTLGPPR</sequence>
<keyword evidence="2" id="KW-1185">Reference proteome</keyword>
<dbReference type="Proteomes" id="UP000030671">
    <property type="component" value="Unassembled WGS sequence"/>
</dbReference>
<dbReference type="GeneID" id="20672622"/>
<name>W4KJB9_HETIT</name>
<evidence type="ECO:0000313" key="1">
    <source>
        <dbReference type="EMBL" id="ETW85779.1"/>
    </source>
</evidence>